<evidence type="ECO:0000256" key="1">
    <source>
        <dbReference type="ARBA" id="ARBA00005417"/>
    </source>
</evidence>
<dbReference type="InterPro" id="IPR003439">
    <property type="entry name" value="ABC_transporter-like_ATP-bd"/>
</dbReference>
<dbReference type="OrthoDB" id="9804819at2"/>
<dbReference type="GO" id="GO:0005524">
    <property type="term" value="F:ATP binding"/>
    <property type="evidence" value="ECO:0007669"/>
    <property type="project" value="UniProtKB-KW"/>
</dbReference>
<keyword evidence="4 6" id="KW-0067">ATP-binding</keyword>
<dbReference type="Pfam" id="PF13732">
    <property type="entry name" value="DrrA1-3_C"/>
    <property type="match status" value="1"/>
</dbReference>
<dbReference type="InterPro" id="IPR025302">
    <property type="entry name" value="DrrA1/2-like_C"/>
</dbReference>
<keyword evidence="3" id="KW-0547">Nucleotide-binding</keyword>
<gene>
    <name evidence="6" type="ORF">SAMN02910432_01860</name>
</gene>
<evidence type="ECO:0000256" key="2">
    <source>
        <dbReference type="ARBA" id="ARBA00022448"/>
    </source>
</evidence>
<dbReference type="InterPro" id="IPR050763">
    <property type="entry name" value="ABC_transporter_ATP-binding"/>
</dbReference>
<dbReference type="EMBL" id="FOPI01000039">
    <property type="protein sequence ID" value="SFG56362.1"/>
    <property type="molecule type" value="Genomic_DNA"/>
</dbReference>
<dbReference type="RefSeq" id="WP_014074198.1">
    <property type="nucleotide sequence ID" value="NZ_AYYL01000037.1"/>
</dbReference>
<evidence type="ECO:0000313" key="7">
    <source>
        <dbReference type="Proteomes" id="UP000182635"/>
    </source>
</evidence>
<dbReference type="InterPro" id="IPR017871">
    <property type="entry name" value="ABC_transporter-like_CS"/>
</dbReference>
<keyword evidence="2" id="KW-0813">Transport</keyword>
<dbReference type="Proteomes" id="UP000182635">
    <property type="component" value="Unassembled WGS sequence"/>
</dbReference>
<name>A0A1I2SUE0_9LACO</name>
<comment type="similarity">
    <text evidence="1">Belongs to the ABC transporter superfamily.</text>
</comment>
<dbReference type="GO" id="GO:0016887">
    <property type="term" value="F:ATP hydrolysis activity"/>
    <property type="evidence" value="ECO:0007669"/>
    <property type="project" value="InterPro"/>
</dbReference>
<feature type="domain" description="ABC transporter" evidence="5">
    <location>
        <begin position="6"/>
        <end position="236"/>
    </location>
</feature>
<proteinExistence type="inferred from homology"/>
<dbReference type="AlphaFoldDB" id="A0A1I2SUE0"/>
<organism evidence="6 7">
    <name type="scientific">Ligilactobacillus ruminis DSM 20403 = NBRC 102161</name>
    <dbReference type="NCBI Taxonomy" id="1423798"/>
    <lineage>
        <taxon>Bacteria</taxon>
        <taxon>Bacillati</taxon>
        <taxon>Bacillota</taxon>
        <taxon>Bacilli</taxon>
        <taxon>Lactobacillales</taxon>
        <taxon>Lactobacillaceae</taxon>
        <taxon>Ligilactobacillus</taxon>
    </lineage>
</organism>
<dbReference type="PROSITE" id="PS00211">
    <property type="entry name" value="ABC_TRANSPORTER_1"/>
    <property type="match status" value="1"/>
</dbReference>
<sequence>MKERAIEVSNLKKYFKDVKAVDDISFSVEQGELFGFLGVNGAGKSTVINILCTLYKKDGGSVRVLGNEVGKDDEKIRQDIGMVHQENSLDELLTVKENLQIRGGLYGETKENLRKNFDKVVKLLGLKDVLNRPYGKLSGGQKRRAEIAAALMHEPKILFLDEPTTGLDPATRKNVWEAIVSLQKELGMTVFLTTHYMEEAANAKHVCIIDHGKVLMAGTPFELKNTYVKDVLRLYFEPEKKDEVKESAAIKALHLTKETGDMIEAELECTKDALDVLEKIRGEIKGFEVVQGTMDDLFINVTGGNKNA</sequence>
<dbReference type="PROSITE" id="PS50893">
    <property type="entry name" value="ABC_TRANSPORTER_2"/>
    <property type="match status" value="1"/>
</dbReference>
<dbReference type="SMART" id="SM00382">
    <property type="entry name" value="AAA"/>
    <property type="match status" value="1"/>
</dbReference>
<dbReference type="InterPro" id="IPR027417">
    <property type="entry name" value="P-loop_NTPase"/>
</dbReference>
<dbReference type="Gene3D" id="3.40.50.300">
    <property type="entry name" value="P-loop containing nucleotide triphosphate hydrolases"/>
    <property type="match status" value="1"/>
</dbReference>
<dbReference type="PANTHER" id="PTHR42711:SF5">
    <property type="entry name" value="ABC TRANSPORTER ATP-BINDING PROTEIN NATA"/>
    <property type="match status" value="1"/>
</dbReference>
<dbReference type="InterPro" id="IPR003593">
    <property type="entry name" value="AAA+_ATPase"/>
</dbReference>
<evidence type="ECO:0000313" key="6">
    <source>
        <dbReference type="EMBL" id="SFG56362.1"/>
    </source>
</evidence>
<evidence type="ECO:0000256" key="4">
    <source>
        <dbReference type="ARBA" id="ARBA00022840"/>
    </source>
</evidence>
<accession>A0A1I2SUE0</accession>
<dbReference type="PANTHER" id="PTHR42711">
    <property type="entry name" value="ABC TRANSPORTER ATP-BINDING PROTEIN"/>
    <property type="match status" value="1"/>
</dbReference>
<reference evidence="7" key="1">
    <citation type="submission" date="2016-10" db="EMBL/GenBank/DDBJ databases">
        <authorList>
            <person name="Varghese N."/>
            <person name="Submissions S."/>
        </authorList>
    </citation>
    <scope>NUCLEOTIDE SEQUENCE [LARGE SCALE GENOMIC DNA]</scope>
    <source>
        <strain evidence="7">DSM 20403</strain>
    </source>
</reference>
<dbReference type="Pfam" id="PF00005">
    <property type="entry name" value="ABC_tran"/>
    <property type="match status" value="1"/>
</dbReference>
<protein>
    <submittedName>
        <fullName evidence="6">Multidrug/hemolysin transport system ATP-binding protein</fullName>
    </submittedName>
</protein>
<evidence type="ECO:0000259" key="5">
    <source>
        <dbReference type="PROSITE" id="PS50893"/>
    </source>
</evidence>
<dbReference type="SUPFAM" id="SSF52540">
    <property type="entry name" value="P-loop containing nucleoside triphosphate hydrolases"/>
    <property type="match status" value="1"/>
</dbReference>
<dbReference type="GeneID" id="29801863"/>
<evidence type="ECO:0000256" key="3">
    <source>
        <dbReference type="ARBA" id="ARBA00022741"/>
    </source>
</evidence>